<name>A0A0Q3M2V9_9HYPH</name>
<evidence type="ECO:0000256" key="1">
    <source>
        <dbReference type="ARBA" id="ARBA00012528"/>
    </source>
</evidence>
<protein>
    <recommendedName>
        <fullName evidence="1">diguanylate cyclase</fullName>
        <ecNumber evidence="1">2.7.7.65</ecNumber>
    </recommendedName>
</protein>
<keyword evidence="3" id="KW-1133">Transmembrane helix</keyword>
<dbReference type="RefSeq" id="WP_055728817.1">
    <property type="nucleotide sequence ID" value="NZ_LMAR01000044.1"/>
</dbReference>
<evidence type="ECO:0000256" key="2">
    <source>
        <dbReference type="ARBA" id="ARBA00034247"/>
    </source>
</evidence>
<comment type="catalytic activity">
    <reaction evidence="2">
        <text>2 GTP = 3',3'-c-di-GMP + 2 diphosphate</text>
        <dbReference type="Rhea" id="RHEA:24898"/>
        <dbReference type="ChEBI" id="CHEBI:33019"/>
        <dbReference type="ChEBI" id="CHEBI:37565"/>
        <dbReference type="ChEBI" id="CHEBI:58805"/>
        <dbReference type="EC" id="2.7.7.65"/>
    </reaction>
</comment>
<dbReference type="GO" id="GO:0052621">
    <property type="term" value="F:diguanylate cyclase activity"/>
    <property type="evidence" value="ECO:0007669"/>
    <property type="project" value="UniProtKB-EC"/>
</dbReference>
<dbReference type="Proteomes" id="UP000051562">
    <property type="component" value="Unassembled WGS sequence"/>
</dbReference>
<evidence type="ECO:0000313" key="5">
    <source>
        <dbReference type="EMBL" id="KQK30017.1"/>
    </source>
</evidence>
<feature type="transmembrane region" description="Helical" evidence="3">
    <location>
        <begin position="188"/>
        <end position="214"/>
    </location>
</feature>
<dbReference type="SUPFAM" id="SSF55073">
    <property type="entry name" value="Nucleotide cyclase"/>
    <property type="match status" value="1"/>
</dbReference>
<dbReference type="SMART" id="SM00267">
    <property type="entry name" value="GGDEF"/>
    <property type="match status" value="1"/>
</dbReference>
<dbReference type="EMBL" id="LMAR01000044">
    <property type="protein sequence ID" value="KQK30017.1"/>
    <property type="molecule type" value="Genomic_DNA"/>
</dbReference>
<dbReference type="InterPro" id="IPR050469">
    <property type="entry name" value="Diguanylate_Cyclase"/>
</dbReference>
<evidence type="ECO:0000256" key="3">
    <source>
        <dbReference type="SAM" id="Phobius"/>
    </source>
</evidence>
<evidence type="ECO:0000259" key="4">
    <source>
        <dbReference type="PROSITE" id="PS50887"/>
    </source>
</evidence>
<feature type="transmembrane region" description="Helical" evidence="3">
    <location>
        <begin position="12"/>
        <end position="31"/>
    </location>
</feature>
<dbReference type="InterPro" id="IPR029787">
    <property type="entry name" value="Nucleotide_cyclase"/>
</dbReference>
<feature type="transmembrane region" description="Helical" evidence="3">
    <location>
        <begin position="93"/>
        <end position="113"/>
    </location>
</feature>
<dbReference type="EC" id="2.7.7.65" evidence="1"/>
<dbReference type="FunFam" id="3.30.70.270:FF:000001">
    <property type="entry name" value="Diguanylate cyclase domain protein"/>
    <property type="match status" value="1"/>
</dbReference>
<organism evidence="5 6">
    <name type="scientific">Bosea thiooxidans</name>
    <dbReference type="NCBI Taxonomy" id="53254"/>
    <lineage>
        <taxon>Bacteria</taxon>
        <taxon>Pseudomonadati</taxon>
        <taxon>Pseudomonadota</taxon>
        <taxon>Alphaproteobacteria</taxon>
        <taxon>Hyphomicrobiales</taxon>
        <taxon>Boseaceae</taxon>
        <taxon>Bosea</taxon>
    </lineage>
</organism>
<comment type="caution">
    <text evidence="5">The sequence shown here is derived from an EMBL/GenBank/DDBJ whole genome shotgun (WGS) entry which is preliminary data.</text>
</comment>
<feature type="transmembrane region" description="Helical" evidence="3">
    <location>
        <begin position="63"/>
        <end position="86"/>
    </location>
</feature>
<dbReference type="PROSITE" id="PS51257">
    <property type="entry name" value="PROKAR_LIPOPROTEIN"/>
    <property type="match status" value="1"/>
</dbReference>
<proteinExistence type="predicted"/>
<dbReference type="InterPro" id="IPR043128">
    <property type="entry name" value="Rev_trsase/Diguanyl_cyclase"/>
</dbReference>
<dbReference type="InterPro" id="IPR000160">
    <property type="entry name" value="GGDEF_dom"/>
</dbReference>
<keyword evidence="3" id="KW-0472">Membrane</keyword>
<dbReference type="Pfam" id="PF00990">
    <property type="entry name" value="GGDEF"/>
    <property type="match status" value="1"/>
</dbReference>
<dbReference type="PANTHER" id="PTHR45138:SF9">
    <property type="entry name" value="DIGUANYLATE CYCLASE DGCM-RELATED"/>
    <property type="match status" value="1"/>
</dbReference>
<feature type="transmembrane region" description="Helical" evidence="3">
    <location>
        <begin position="153"/>
        <end position="176"/>
    </location>
</feature>
<dbReference type="NCBIfam" id="TIGR00254">
    <property type="entry name" value="GGDEF"/>
    <property type="match status" value="1"/>
</dbReference>
<feature type="transmembrane region" description="Helical" evidence="3">
    <location>
        <begin position="119"/>
        <end position="141"/>
    </location>
</feature>
<evidence type="ECO:0000313" key="6">
    <source>
        <dbReference type="Proteomes" id="UP000051562"/>
    </source>
</evidence>
<dbReference type="PANTHER" id="PTHR45138">
    <property type="entry name" value="REGULATORY COMPONENTS OF SENSORY TRANSDUCTION SYSTEM"/>
    <property type="match status" value="1"/>
</dbReference>
<dbReference type="Gene3D" id="3.30.70.270">
    <property type="match status" value="1"/>
</dbReference>
<sequence length="383" mass="42545">MEAAAVRSMLSLVAPSVLLVFACAFAVAWFVEQRLRYLLYFAAACALFAAGAASQIFKQPANIGLNAMLSGALYLSAVLAAANGLLDRSGRAWHWQTLMGFWFASMLPLWYFFYVDRSLIARIYLQNFGYGLVLVAATTRLTELARGKAADRVLFWILLIFAVQFFPRTYLTLAFGGPIDTRAFGTTFFWQALQLSIAVLGVSLALAVLATAFSDILENVRTERDTDSLTGLLSRRRFQEIVFSQLERRKQPLALALCDVDHFKQVNDTYGHHAGDEVLRAVAAVLQGKCRKKDVVARLGGEEFAVLFPDTMIQEAREISERLRQAIASLNLPIQQNVTASFGVASFGPHDNWESVFRRADANLYRAKDLGRNAVHAENEQVA</sequence>
<feature type="transmembrane region" description="Helical" evidence="3">
    <location>
        <begin position="38"/>
        <end position="57"/>
    </location>
</feature>
<keyword evidence="6" id="KW-1185">Reference proteome</keyword>
<accession>A0A0Q3M2V9</accession>
<gene>
    <name evidence="5" type="ORF">ARD30_16350</name>
</gene>
<reference evidence="5 6" key="1">
    <citation type="submission" date="2015-10" db="EMBL/GenBank/DDBJ databases">
        <title>Draft genome of Bosea thiooxidans.</title>
        <authorList>
            <person name="Wang X."/>
        </authorList>
    </citation>
    <scope>NUCLEOTIDE SEQUENCE [LARGE SCALE GENOMIC DNA]</scope>
    <source>
        <strain evidence="5 6">CGMCC 9174</strain>
    </source>
</reference>
<dbReference type="PROSITE" id="PS50887">
    <property type="entry name" value="GGDEF"/>
    <property type="match status" value="1"/>
</dbReference>
<dbReference type="AlphaFoldDB" id="A0A0Q3M2V9"/>
<dbReference type="CDD" id="cd01949">
    <property type="entry name" value="GGDEF"/>
    <property type="match status" value="1"/>
</dbReference>
<feature type="domain" description="GGDEF" evidence="4">
    <location>
        <begin position="251"/>
        <end position="380"/>
    </location>
</feature>
<keyword evidence="3" id="KW-0812">Transmembrane</keyword>